<reference evidence="12" key="1">
    <citation type="journal article" date="2021" name="Science">
        <title>Hunting the eagle killer: A cyanobacterial neurotoxin causes vacuolar myelinopathy.</title>
        <authorList>
            <person name="Breinlinger S."/>
            <person name="Phillips T.J."/>
            <person name="Haram B.N."/>
            <person name="Mares J."/>
            <person name="Martinez Yerena J.A."/>
            <person name="Hrouzek P."/>
            <person name="Sobotka R."/>
            <person name="Henderson W.M."/>
            <person name="Schmieder P."/>
            <person name="Williams S.M."/>
            <person name="Lauderdale J.D."/>
            <person name="Wilde H.D."/>
            <person name="Gerrin W."/>
            <person name="Kust A."/>
            <person name="Washington J.W."/>
            <person name="Wagner C."/>
            <person name="Geier B."/>
            <person name="Liebeke M."/>
            <person name="Enke H."/>
            <person name="Niedermeyer T.H.J."/>
            <person name="Wilde S.B."/>
        </authorList>
    </citation>
    <scope>NUCLEOTIDE SEQUENCE [LARGE SCALE GENOMIC DNA]</scope>
    <source>
        <strain evidence="12">Thurmond2011</strain>
    </source>
</reference>
<protein>
    <recommendedName>
        <fullName evidence="13">DMI1</fullName>
    </recommendedName>
</protein>
<dbReference type="PANTHER" id="PTHR31563:SF10">
    <property type="entry name" value="ION CHANNEL POLLUX-RELATED"/>
    <property type="match status" value="1"/>
</dbReference>
<keyword evidence="4 8" id="KW-0812">Transmembrane</keyword>
<dbReference type="EMBL" id="JAALHA020000013">
    <property type="protein sequence ID" value="MDR9897631.1"/>
    <property type="molecule type" value="Genomic_DNA"/>
</dbReference>
<proteinExistence type="inferred from homology"/>
<comment type="similarity">
    <text evidence="2">Belongs to the castor/pollux (TC 1.A.1.23) family.</text>
</comment>
<evidence type="ECO:0000313" key="12">
    <source>
        <dbReference type="Proteomes" id="UP000667802"/>
    </source>
</evidence>
<keyword evidence="12" id="KW-1185">Reference proteome</keyword>
<evidence type="ECO:0000256" key="1">
    <source>
        <dbReference type="ARBA" id="ARBA00004127"/>
    </source>
</evidence>
<evidence type="ECO:0000256" key="4">
    <source>
        <dbReference type="ARBA" id="ARBA00022692"/>
    </source>
</evidence>
<dbReference type="GO" id="GO:0012505">
    <property type="term" value="C:endomembrane system"/>
    <property type="evidence" value="ECO:0007669"/>
    <property type="project" value="UniProtKB-SubCell"/>
</dbReference>
<keyword evidence="3" id="KW-0813">Transport</keyword>
<dbReference type="Proteomes" id="UP000667802">
    <property type="component" value="Unassembled WGS sequence"/>
</dbReference>
<keyword evidence="6" id="KW-0406">Ion transport</keyword>
<evidence type="ECO:0000256" key="3">
    <source>
        <dbReference type="ARBA" id="ARBA00022448"/>
    </source>
</evidence>
<dbReference type="Pfam" id="PF06241">
    <property type="entry name" value="Castor_Poll_mid"/>
    <property type="match status" value="1"/>
</dbReference>
<name>A0AAP5IA20_9CYAN</name>
<dbReference type="RefSeq" id="WP_208338353.1">
    <property type="nucleotide sequence ID" value="NZ_CAWQFN010000089.1"/>
</dbReference>
<feature type="domain" description="RCK N-terminal" evidence="10">
    <location>
        <begin position="88"/>
        <end position="202"/>
    </location>
</feature>
<dbReference type="InterPro" id="IPR010420">
    <property type="entry name" value="CASTOR/POLLUX/SYM8_dom"/>
</dbReference>
<dbReference type="PANTHER" id="PTHR31563">
    <property type="entry name" value="ION CHANNEL POLLUX-RELATED"/>
    <property type="match status" value="1"/>
</dbReference>
<accession>A0AAP5IA20</accession>
<dbReference type="InterPro" id="IPR003148">
    <property type="entry name" value="RCK_N"/>
</dbReference>
<feature type="domain" description="CASTOR/POLLUX/SYM8 ion channel conserved" evidence="9">
    <location>
        <begin position="239"/>
        <end position="334"/>
    </location>
</feature>
<evidence type="ECO:0008006" key="13">
    <source>
        <dbReference type="Google" id="ProtNLM"/>
    </source>
</evidence>
<evidence type="ECO:0000256" key="8">
    <source>
        <dbReference type="SAM" id="Phobius"/>
    </source>
</evidence>
<feature type="transmembrane region" description="Helical" evidence="8">
    <location>
        <begin position="47"/>
        <end position="67"/>
    </location>
</feature>
<evidence type="ECO:0000313" key="11">
    <source>
        <dbReference type="EMBL" id="MDR9897631.1"/>
    </source>
</evidence>
<dbReference type="InterPro" id="IPR044849">
    <property type="entry name" value="CASTOR/POLLUX/SYM8-like"/>
</dbReference>
<organism evidence="11 12">
    <name type="scientific">Aetokthonos hydrillicola Thurmond2011</name>
    <dbReference type="NCBI Taxonomy" id="2712845"/>
    <lineage>
        <taxon>Bacteria</taxon>
        <taxon>Bacillati</taxon>
        <taxon>Cyanobacteriota</taxon>
        <taxon>Cyanophyceae</taxon>
        <taxon>Nostocales</taxon>
        <taxon>Hapalosiphonaceae</taxon>
        <taxon>Aetokthonos</taxon>
    </lineage>
</organism>
<keyword evidence="7 8" id="KW-0472">Membrane</keyword>
<dbReference type="Pfam" id="PF22614">
    <property type="entry name" value="Slo-like_RCK"/>
    <property type="match status" value="1"/>
</dbReference>
<evidence type="ECO:0000259" key="10">
    <source>
        <dbReference type="Pfam" id="PF22614"/>
    </source>
</evidence>
<evidence type="ECO:0000259" key="9">
    <source>
        <dbReference type="Pfam" id="PF06241"/>
    </source>
</evidence>
<evidence type="ECO:0000256" key="6">
    <source>
        <dbReference type="ARBA" id="ARBA00023065"/>
    </source>
</evidence>
<dbReference type="GO" id="GO:0006813">
    <property type="term" value="P:potassium ion transport"/>
    <property type="evidence" value="ECO:0007669"/>
    <property type="project" value="InterPro"/>
</dbReference>
<gene>
    <name evidence="11" type="ORF">G7B40_024125</name>
</gene>
<evidence type="ECO:0000256" key="5">
    <source>
        <dbReference type="ARBA" id="ARBA00022989"/>
    </source>
</evidence>
<dbReference type="Gene3D" id="3.40.50.720">
    <property type="entry name" value="NAD(P)-binding Rossmann-like Domain"/>
    <property type="match status" value="2"/>
</dbReference>
<evidence type="ECO:0000256" key="7">
    <source>
        <dbReference type="ARBA" id="ARBA00023136"/>
    </source>
</evidence>
<comment type="subcellular location">
    <subcellularLocation>
        <location evidence="1">Endomembrane system</location>
        <topology evidence="1">Multi-pass membrane protein</topology>
    </subcellularLocation>
</comment>
<sequence>MTLARYISEWFFPNKNLDASSDLAWDVFVQLIGLRDAGDNANLATKFVGVITIFVGLVLFSSLVAFITQQFESRLELLRKGKSLVVEDNHTLILGFNDRITDIIKELVVGNESEPDAVVVILSQENKEDMDDFLRNNIGTLKTTRLVTRNGSMTNISDLNKVAVKDAKSVVILNDAKPSDSEESKTLSDARVLKAILAVVAANEEEKLPQIVVELYSQQYRRLAESIAPEAITTLSEADILARILVQTSRNVGLATVYLNLVGFQGNEFYFYRPLSSWQNLTFGELPFHFSYGVPIGVRHKDRNLTLNPNKDYKLDDEDEVVILAEDDSTIQLHSQPLVKPKDKRDSAGVSARRQTLERKIEKYLIIGWNSKAPILLKEYAKYLAEGSQVNLVTQNLTDAVQAEFNKIANIYPHVKMEVQEVNVDSVKELVTLKLHEFNSISILAGSGETAEEIDAKTLTILLELRQIFQEYTAQTGNKVNTELIAEIIDSEDTDLVIKAGVKDFLLTNQLVSKILAQVSQQPEVLSIYRHLFSAEGSELYIKPISLYFPEEQIGDLTFADCILAAQYRQEVCIGVKISTQAHDKDKNFGLDLVPRLDKQLHLTPSDALITLAVDEI</sequence>
<keyword evidence="5 8" id="KW-1133">Transmembrane helix</keyword>
<evidence type="ECO:0000256" key="2">
    <source>
        <dbReference type="ARBA" id="ARBA00008577"/>
    </source>
</evidence>
<dbReference type="AlphaFoldDB" id="A0AAP5IA20"/>
<comment type="caution">
    <text evidence="11">The sequence shown here is derived from an EMBL/GenBank/DDBJ whole genome shotgun (WGS) entry which is preliminary data.</text>
</comment>